<name>A0A699GTL1_TANCI</name>
<feature type="domain" description="Integrase catalytic" evidence="2">
    <location>
        <begin position="287"/>
        <end position="431"/>
    </location>
</feature>
<dbReference type="GO" id="GO:0006508">
    <property type="term" value="P:proteolysis"/>
    <property type="evidence" value="ECO:0007669"/>
    <property type="project" value="UniProtKB-KW"/>
</dbReference>
<comment type="caution">
    <text evidence="3">The sequence shown here is derived from an EMBL/GenBank/DDBJ whole genome shotgun (WGS) entry which is preliminary data.</text>
</comment>
<keyword evidence="1" id="KW-0645">Protease</keyword>
<protein>
    <submittedName>
        <fullName evidence="3">Retrovirus-related Pol polyprotein from transposon TNT 1-94</fullName>
    </submittedName>
</protein>
<dbReference type="InterPro" id="IPR012337">
    <property type="entry name" value="RNaseH-like_sf"/>
</dbReference>
<dbReference type="EMBL" id="BKCJ010044610">
    <property type="protein sequence ID" value="GEW08570.1"/>
    <property type="molecule type" value="Genomic_DNA"/>
</dbReference>
<dbReference type="Gene3D" id="3.30.420.10">
    <property type="entry name" value="Ribonuclease H-like superfamily/Ribonuclease H"/>
    <property type="match status" value="1"/>
</dbReference>
<dbReference type="InterPro" id="IPR001584">
    <property type="entry name" value="Integrase_cat-core"/>
</dbReference>
<dbReference type="GO" id="GO:0008233">
    <property type="term" value="F:peptidase activity"/>
    <property type="evidence" value="ECO:0007669"/>
    <property type="project" value="UniProtKB-KW"/>
</dbReference>
<evidence type="ECO:0000313" key="3">
    <source>
        <dbReference type="EMBL" id="GEW08570.1"/>
    </source>
</evidence>
<dbReference type="GO" id="GO:0015074">
    <property type="term" value="P:DNA integration"/>
    <property type="evidence" value="ECO:0007669"/>
    <property type="project" value="InterPro"/>
</dbReference>
<proteinExistence type="predicted"/>
<dbReference type="SUPFAM" id="SSF53098">
    <property type="entry name" value="Ribonuclease H-like"/>
    <property type="match status" value="1"/>
</dbReference>
<sequence>PELVQETTKKISKIKDRLKAARDSQKSYADRRRKPLEFSVGLGSYNLLLGGPSVRTVAYRLDFPEELNGAHDTFHMSNLKNCLADPTLKPLDKIRVDAKLNFVEETVKILEREFKKLKRSRISIVKKDKNQIEFVRGSWSDCGEENDEKAKDKTCLVAQKSNEICLGVELEPDEWIKDSRCSKHMTGNRKLFSTYKAYNKGRGIRKKGLYVVKLGNKPKYKICLATIDENSTLWHRRLAHANMHVIQSLASKELVKNLSKLKFDQHLRDACKIRKQAYDSHKVKNIFSTTGCLDLLHMDLFGPSAIRSYEGNLYILVIVDDYSRYTWTIFLKNKTEAFEQFEIFSKKIQNQSGCSIVSIRTDHGREVDNEVKFGEFCNGNGITHNFSSSPTPQSNGVVERKNRTLQEISRTMLIEESLPQKFWCNAVDTST</sequence>
<dbReference type="InterPro" id="IPR039537">
    <property type="entry name" value="Retrotran_Ty1/copia-like"/>
</dbReference>
<dbReference type="AlphaFoldDB" id="A0A699GTL1"/>
<feature type="non-terminal residue" evidence="3">
    <location>
        <position position="1"/>
    </location>
</feature>
<dbReference type="Pfam" id="PF00665">
    <property type="entry name" value="rve"/>
    <property type="match status" value="1"/>
</dbReference>
<gene>
    <name evidence="3" type="ORF">Tci_180546</name>
</gene>
<dbReference type="PANTHER" id="PTHR42648:SF21">
    <property type="entry name" value="CYSTEINE-RICH RLK (RECEPTOR-LIKE PROTEIN KINASE) 8"/>
    <property type="match status" value="1"/>
</dbReference>
<organism evidence="3">
    <name type="scientific">Tanacetum cinerariifolium</name>
    <name type="common">Dalmatian daisy</name>
    <name type="synonym">Chrysanthemum cinerariifolium</name>
    <dbReference type="NCBI Taxonomy" id="118510"/>
    <lineage>
        <taxon>Eukaryota</taxon>
        <taxon>Viridiplantae</taxon>
        <taxon>Streptophyta</taxon>
        <taxon>Embryophyta</taxon>
        <taxon>Tracheophyta</taxon>
        <taxon>Spermatophyta</taxon>
        <taxon>Magnoliopsida</taxon>
        <taxon>eudicotyledons</taxon>
        <taxon>Gunneridae</taxon>
        <taxon>Pentapetalae</taxon>
        <taxon>asterids</taxon>
        <taxon>campanulids</taxon>
        <taxon>Asterales</taxon>
        <taxon>Asteraceae</taxon>
        <taxon>Asteroideae</taxon>
        <taxon>Anthemideae</taxon>
        <taxon>Anthemidinae</taxon>
        <taxon>Tanacetum</taxon>
    </lineage>
</organism>
<dbReference type="PROSITE" id="PS50994">
    <property type="entry name" value="INTEGRASE"/>
    <property type="match status" value="1"/>
</dbReference>
<dbReference type="InterPro" id="IPR054722">
    <property type="entry name" value="PolX-like_BBD"/>
</dbReference>
<dbReference type="Pfam" id="PF13976">
    <property type="entry name" value="gag_pre-integrs"/>
    <property type="match status" value="1"/>
</dbReference>
<dbReference type="PANTHER" id="PTHR42648">
    <property type="entry name" value="TRANSPOSASE, PUTATIVE-RELATED"/>
    <property type="match status" value="1"/>
</dbReference>
<reference evidence="3" key="1">
    <citation type="journal article" date="2019" name="Sci. Rep.">
        <title>Draft genome of Tanacetum cinerariifolium, the natural source of mosquito coil.</title>
        <authorList>
            <person name="Yamashiro T."/>
            <person name="Shiraishi A."/>
            <person name="Satake H."/>
            <person name="Nakayama K."/>
        </authorList>
    </citation>
    <scope>NUCLEOTIDE SEQUENCE</scope>
</reference>
<evidence type="ECO:0000259" key="2">
    <source>
        <dbReference type="PROSITE" id="PS50994"/>
    </source>
</evidence>
<dbReference type="Pfam" id="PF22936">
    <property type="entry name" value="Pol_BBD"/>
    <property type="match status" value="1"/>
</dbReference>
<evidence type="ECO:0000256" key="1">
    <source>
        <dbReference type="ARBA" id="ARBA00022670"/>
    </source>
</evidence>
<dbReference type="GO" id="GO:0003676">
    <property type="term" value="F:nucleic acid binding"/>
    <property type="evidence" value="ECO:0007669"/>
    <property type="project" value="InterPro"/>
</dbReference>
<dbReference type="InterPro" id="IPR025724">
    <property type="entry name" value="GAG-pre-integrase_dom"/>
</dbReference>
<accession>A0A699GTL1</accession>
<keyword evidence="1" id="KW-0378">Hydrolase</keyword>
<dbReference type="InterPro" id="IPR036397">
    <property type="entry name" value="RNaseH_sf"/>
</dbReference>